<keyword evidence="5" id="KW-1185">Reference proteome</keyword>
<feature type="transmembrane region" description="Helical" evidence="2">
    <location>
        <begin position="187"/>
        <end position="206"/>
    </location>
</feature>
<dbReference type="RefSeq" id="WP_316700118.1">
    <property type="nucleotide sequence ID" value="NZ_CP136336.1"/>
</dbReference>
<sequence>MSLATRCISCGTVFRVVQDQLKVSEGWVRCGRCNEVFNAIEGLFDLERDAPPNWKPPPAPPAPPAASVAASYDPQSEPPDDDDVFQLSDNDRIHSRFFQPEQADVDLTPAQAVKRRDKRDFAEARFNEALLDEQPLESETRRKGGGTGIPRSSVKAARAQLEAARRGPGFVQQAKQRARWRSPGMRALLGLLFLLLAATLVGQAGYHFRDLWAARWPATRPALALGCQWLDCQLQPPRRIDDVVVESSTLSPAPGGNGYRLSLVLRNRGAMTLAMPSIDLKLTDSTEQLLARRALAPSDFRVNPPVLAPGSESNLQLIFSSSDPRRVNGYTVEAFYP</sequence>
<feature type="domain" description="Zinc finger/thioredoxin putative" evidence="3">
    <location>
        <begin position="3"/>
        <end position="39"/>
    </location>
</feature>
<feature type="compositionally biased region" description="Pro residues" evidence="1">
    <location>
        <begin position="53"/>
        <end position="64"/>
    </location>
</feature>
<dbReference type="InterPro" id="IPR011723">
    <property type="entry name" value="Znf/thioredoxin_put"/>
</dbReference>
<name>A0ABZ0CWW3_9BURK</name>
<dbReference type="Pfam" id="PF11906">
    <property type="entry name" value="DUF3426"/>
    <property type="match status" value="1"/>
</dbReference>
<evidence type="ECO:0000256" key="2">
    <source>
        <dbReference type="SAM" id="Phobius"/>
    </source>
</evidence>
<evidence type="ECO:0000313" key="5">
    <source>
        <dbReference type="Proteomes" id="UP001303946"/>
    </source>
</evidence>
<evidence type="ECO:0000313" key="4">
    <source>
        <dbReference type="EMBL" id="WOB07452.1"/>
    </source>
</evidence>
<dbReference type="NCBIfam" id="TIGR02098">
    <property type="entry name" value="MJ0042_CXXC"/>
    <property type="match status" value="1"/>
</dbReference>
<dbReference type="Pfam" id="PF13719">
    <property type="entry name" value="Zn_ribbon_5"/>
    <property type="match status" value="1"/>
</dbReference>
<keyword evidence="2" id="KW-0812">Transmembrane</keyword>
<feature type="region of interest" description="Disordered" evidence="1">
    <location>
        <begin position="48"/>
        <end position="86"/>
    </location>
</feature>
<keyword evidence="2" id="KW-1133">Transmembrane helix</keyword>
<dbReference type="InterPro" id="IPR021834">
    <property type="entry name" value="DUF3426"/>
</dbReference>
<protein>
    <submittedName>
        <fullName evidence="4">Zinc-ribbon and DUF3426 domain-containing protein</fullName>
    </submittedName>
</protein>
<evidence type="ECO:0000259" key="3">
    <source>
        <dbReference type="Pfam" id="PF13719"/>
    </source>
</evidence>
<reference evidence="4 5" key="1">
    <citation type="submission" date="2023-10" db="EMBL/GenBank/DDBJ databases">
        <title>Bacteria for the degradation of biodegradable plastic PBAT(Polybutylene adipate terephthalate).</title>
        <authorList>
            <person name="Weon H.-Y."/>
            <person name="Yeon J."/>
        </authorList>
    </citation>
    <scope>NUCLEOTIDE SEQUENCE [LARGE SCALE GENOMIC DNA]</scope>
    <source>
        <strain evidence="4 5">SBD 7-3</strain>
    </source>
</reference>
<dbReference type="Proteomes" id="UP001303946">
    <property type="component" value="Chromosome"/>
</dbReference>
<evidence type="ECO:0000256" key="1">
    <source>
        <dbReference type="SAM" id="MobiDB-lite"/>
    </source>
</evidence>
<keyword evidence="2" id="KW-0472">Membrane</keyword>
<organism evidence="4 5">
    <name type="scientific">Piscinibacter gummiphilus</name>
    <dbReference type="NCBI Taxonomy" id="946333"/>
    <lineage>
        <taxon>Bacteria</taxon>
        <taxon>Pseudomonadati</taxon>
        <taxon>Pseudomonadota</taxon>
        <taxon>Betaproteobacteria</taxon>
        <taxon>Burkholderiales</taxon>
        <taxon>Sphaerotilaceae</taxon>
        <taxon>Piscinibacter</taxon>
    </lineage>
</organism>
<dbReference type="EMBL" id="CP136336">
    <property type="protein sequence ID" value="WOB07452.1"/>
    <property type="molecule type" value="Genomic_DNA"/>
</dbReference>
<gene>
    <name evidence="4" type="ORF">RXV79_21375</name>
</gene>
<accession>A0ABZ0CWW3</accession>
<proteinExistence type="predicted"/>